<dbReference type="InterPro" id="IPR011270">
    <property type="entry name" value="Pur_Nuc_Pase_Ino/Guo-sp"/>
</dbReference>
<dbReference type="PANTHER" id="PTHR11904">
    <property type="entry name" value="METHYLTHIOADENOSINE/PURINE NUCLEOSIDE PHOSPHORYLASE"/>
    <property type="match status" value="1"/>
</dbReference>
<dbReference type="AlphaFoldDB" id="A0A2W7SG70"/>
<dbReference type="Proteomes" id="UP000249720">
    <property type="component" value="Unassembled WGS sequence"/>
</dbReference>
<comment type="pathway">
    <text evidence="1 6">Purine metabolism; purine nucleoside salvage.</text>
</comment>
<feature type="domain" description="Nucleoside phosphorylase" evidence="7">
    <location>
        <begin position="26"/>
        <end position="272"/>
    </location>
</feature>
<dbReference type="UniPathway" id="UPA00606"/>
<dbReference type="Pfam" id="PF01048">
    <property type="entry name" value="PNP_UDP_1"/>
    <property type="match status" value="1"/>
</dbReference>
<name>A0A2W7SG70_9BACT</name>
<gene>
    <name evidence="8" type="ORF">LX80_02037</name>
</gene>
<evidence type="ECO:0000256" key="1">
    <source>
        <dbReference type="ARBA" id="ARBA00005058"/>
    </source>
</evidence>
<keyword evidence="9" id="KW-1185">Reference proteome</keyword>
<dbReference type="InterPro" id="IPR035994">
    <property type="entry name" value="Nucleoside_phosphorylase_sf"/>
</dbReference>
<dbReference type="PIRSF" id="PIRSF000477">
    <property type="entry name" value="PurNPase"/>
    <property type="match status" value="1"/>
</dbReference>
<evidence type="ECO:0000313" key="9">
    <source>
        <dbReference type="Proteomes" id="UP000249720"/>
    </source>
</evidence>
<dbReference type="OrthoDB" id="1523230at2"/>
<dbReference type="EC" id="2.4.2.1" evidence="6"/>
<accession>A0A2W7SG70</accession>
<evidence type="ECO:0000313" key="8">
    <source>
        <dbReference type="EMBL" id="PZX61875.1"/>
    </source>
</evidence>
<comment type="similarity">
    <text evidence="2 6">Belongs to the PNP/MTAP phosphorylase family.</text>
</comment>
<dbReference type="FunFam" id="3.40.50.1580:FF:000010">
    <property type="entry name" value="Purine nucleoside phosphorylase"/>
    <property type="match status" value="1"/>
</dbReference>
<dbReference type="CDD" id="cd09009">
    <property type="entry name" value="PNP-EcPNPII_like"/>
    <property type="match status" value="1"/>
</dbReference>
<evidence type="ECO:0000256" key="3">
    <source>
        <dbReference type="ARBA" id="ARBA00022553"/>
    </source>
</evidence>
<dbReference type="NCBIfam" id="NF006054">
    <property type="entry name" value="PRK08202.1"/>
    <property type="match status" value="1"/>
</dbReference>
<comment type="caution">
    <text evidence="8">The sequence shown here is derived from an EMBL/GenBank/DDBJ whole genome shotgun (WGS) entry which is preliminary data.</text>
</comment>
<organism evidence="8 9">
    <name type="scientific">Hydrotalea sandarakina</name>
    <dbReference type="NCBI Taxonomy" id="1004304"/>
    <lineage>
        <taxon>Bacteria</taxon>
        <taxon>Pseudomonadati</taxon>
        <taxon>Bacteroidota</taxon>
        <taxon>Chitinophagia</taxon>
        <taxon>Chitinophagales</taxon>
        <taxon>Chitinophagaceae</taxon>
        <taxon>Hydrotalea</taxon>
    </lineage>
</organism>
<dbReference type="SUPFAM" id="SSF53167">
    <property type="entry name" value="Purine and uridine phosphorylases"/>
    <property type="match status" value="1"/>
</dbReference>
<reference evidence="8 9" key="1">
    <citation type="submission" date="2018-06" db="EMBL/GenBank/DDBJ databases">
        <title>Genomic Encyclopedia of Archaeal and Bacterial Type Strains, Phase II (KMG-II): from individual species to whole genera.</title>
        <authorList>
            <person name="Goeker M."/>
        </authorList>
    </citation>
    <scope>NUCLEOTIDE SEQUENCE [LARGE SCALE GENOMIC DNA]</scope>
    <source>
        <strain evidence="8 9">DSM 23241</strain>
    </source>
</reference>
<keyword evidence="5 6" id="KW-0808">Transferase</keyword>
<dbReference type="NCBIfam" id="TIGR01700">
    <property type="entry name" value="PNPH"/>
    <property type="match status" value="1"/>
</dbReference>
<dbReference type="EMBL" id="QKZV01000006">
    <property type="protein sequence ID" value="PZX61875.1"/>
    <property type="molecule type" value="Genomic_DNA"/>
</dbReference>
<protein>
    <recommendedName>
        <fullName evidence="6">Purine nucleoside phosphorylase</fullName>
        <ecNumber evidence="6">2.4.2.1</ecNumber>
    </recommendedName>
    <alternativeName>
        <fullName evidence="6">Inosine-guanosine phosphorylase</fullName>
    </alternativeName>
</protein>
<sequence>MSNQRLMEQLNETVQYIQSQVQITAKVGIVLGSGLGNLANLVEVEKEIPYTQIPHFPTSTVKGHGGKLIVGKLKNKPVLVMSGRFHYYEGYTPQQVVFPVRVMRMLGIETLLLSNAAGAVNPDYKVGDLMVLKDHISFFTANPLIGPNEETLGTRFPDMSEPYCKKLIEKAIHIAKENNIDLHEGVYTAVTGPTFETRAEYQLIKTVGSDVVGMSTVQETIAAVHAGMKVFAVSVVTDLGIRHEENVITHEEVLEAAKAAEPKLSTLFIELIQQI</sequence>
<evidence type="ECO:0000256" key="6">
    <source>
        <dbReference type="PIRNR" id="PIRNR000477"/>
    </source>
</evidence>
<dbReference type="NCBIfam" id="TIGR01697">
    <property type="entry name" value="PNPH-PUNA-XAPA"/>
    <property type="match status" value="1"/>
</dbReference>
<dbReference type="InterPro" id="IPR000845">
    <property type="entry name" value="Nucleoside_phosphorylase_d"/>
</dbReference>
<evidence type="ECO:0000256" key="5">
    <source>
        <dbReference type="ARBA" id="ARBA00022679"/>
    </source>
</evidence>
<dbReference type="PANTHER" id="PTHR11904:SF9">
    <property type="entry name" value="PURINE NUCLEOSIDE PHOSPHORYLASE-RELATED"/>
    <property type="match status" value="1"/>
</dbReference>
<evidence type="ECO:0000256" key="2">
    <source>
        <dbReference type="ARBA" id="ARBA00006751"/>
    </source>
</evidence>
<dbReference type="GO" id="GO:0004731">
    <property type="term" value="F:purine-nucleoside phosphorylase activity"/>
    <property type="evidence" value="ECO:0007669"/>
    <property type="project" value="UniProtKB-EC"/>
</dbReference>
<keyword evidence="3" id="KW-0597">Phosphoprotein</keyword>
<dbReference type="Gene3D" id="3.40.50.1580">
    <property type="entry name" value="Nucleoside phosphorylase domain"/>
    <property type="match status" value="1"/>
</dbReference>
<evidence type="ECO:0000256" key="4">
    <source>
        <dbReference type="ARBA" id="ARBA00022676"/>
    </source>
</evidence>
<dbReference type="RefSeq" id="WP_111295992.1">
    <property type="nucleotide sequence ID" value="NZ_QKZV01000006.1"/>
</dbReference>
<proteinExistence type="inferred from homology"/>
<comment type="function">
    <text evidence="6">The purine nucleoside phosphorylases catalyze the phosphorolytic breakdown of the N-glycosidic bond in the beta-(deoxy)ribonucleoside molecules, with the formation of the corresponding free purine bases and pentose-1-phosphate.</text>
</comment>
<keyword evidence="4 6" id="KW-0328">Glycosyltransferase</keyword>
<dbReference type="InterPro" id="IPR011268">
    <property type="entry name" value="Purine_phosphorylase"/>
</dbReference>
<dbReference type="GO" id="GO:0005737">
    <property type="term" value="C:cytoplasm"/>
    <property type="evidence" value="ECO:0007669"/>
    <property type="project" value="TreeGrafter"/>
</dbReference>
<evidence type="ECO:0000259" key="7">
    <source>
        <dbReference type="Pfam" id="PF01048"/>
    </source>
</evidence>
<dbReference type="GO" id="GO:0009116">
    <property type="term" value="P:nucleoside metabolic process"/>
    <property type="evidence" value="ECO:0007669"/>
    <property type="project" value="InterPro"/>
</dbReference>